<name>A0A1W0VTB4_SORBI</name>
<protein>
    <submittedName>
        <fullName evidence="1">Uncharacterized protein</fullName>
    </submittedName>
</protein>
<dbReference type="Gramene" id="OQU76533">
    <property type="protein sequence ID" value="OQU76533"/>
    <property type="gene ID" value="SORBI_3010G161201"/>
</dbReference>
<evidence type="ECO:0000313" key="2">
    <source>
        <dbReference type="Proteomes" id="UP000000768"/>
    </source>
</evidence>
<proteinExistence type="predicted"/>
<organism evidence="1 2">
    <name type="scientific">Sorghum bicolor</name>
    <name type="common">Sorghum</name>
    <name type="synonym">Sorghum vulgare</name>
    <dbReference type="NCBI Taxonomy" id="4558"/>
    <lineage>
        <taxon>Eukaryota</taxon>
        <taxon>Viridiplantae</taxon>
        <taxon>Streptophyta</taxon>
        <taxon>Embryophyta</taxon>
        <taxon>Tracheophyta</taxon>
        <taxon>Spermatophyta</taxon>
        <taxon>Magnoliopsida</taxon>
        <taxon>Liliopsida</taxon>
        <taxon>Poales</taxon>
        <taxon>Poaceae</taxon>
        <taxon>PACMAD clade</taxon>
        <taxon>Panicoideae</taxon>
        <taxon>Andropogonodae</taxon>
        <taxon>Andropogoneae</taxon>
        <taxon>Sorghinae</taxon>
        <taxon>Sorghum</taxon>
    </lineage>
</organism>
<sequence length="241" mass="25721">MASGHFIGACVTETERRRELAMESTAADAACLASTRDSWLAHGLGLTSTRLGARSPRRLVACQLRRLGGPAWPLAARRARSRRLAASRRPARAWWHGGRGPRLRRARGSQRAARACGPQRLRARWPRRPGLARGPAAGGCVLGRPGARARLPCRRSTGQVYGLRLLSARTAAAVWPVLARGSGGAARLRPARGDRCATVRPAQARAGSGVVRPTACDARWPVVEPAVRRSHGHGVQGAGFA</sequence>
<reference evidence="2" key="2">
    <citation type="journal article" date="2018" name="Plant J.">
        <title>The Sorghum bicolor reference genome: improved assembly, gene annotations, a transcriptome atlas, and signatures of genome organization.</title>
        <authorList>
            <person name="McCormick R.F."/>
            <person name="Truong S.K."/>
            <person name="Sreedasyam A."/>
            <person name="Jenkins J."/>
            <person name="Shu S."/>
            <person name="Sims D."/>
            <person name="Kennedy M."/>
            <person name="Amirebrahimi M."/>
            <person name="Weers B.D."/>
            <person name="McKinley B."/>
            <person name="Mattison A."/>
            <person name="Morishige D.T."/>
            <person name="Grimwood J."/>
            <person name="Schmutz J."/>
            <person name="Mullet J.E."/>
        </authorList>
    </citation>
    <scope>NUCLEOTIDE SEQUENCE [LARGE SCALE GENOMIC DNA]</scope>
    <source>
        <strain evidence="2">cv. BTx623</strain>
    </source>
</reference>
<keyword evidence="2" id="KW-1185">Reference proteome</keyword>
<gene>
    <name evidence="1" type="ORF">SORBI_3010G161201</name>
</gene>
<evidence type="ECO:0000313" key="1">
    <source>
        <dbReference type="EMBL" id="OQU76533.1"/>
    </source>
</evidence>
<dbReference type="InParanoid" id="A0A1W0VTB4"/>
<dbReference type="AlphaFoldDB" id="A0A1W0VTB4"/>
<reference evidence="1 2" key="1">
    <citation type="journal article" date="2009" name="Nature">
        <title>The Sorghum bicolor genome and the diversification of grasses.</title>
        <authorList>
            <person name="Paterson A.H."/>
            <person name="Bowers J.E."/>
            <person name="Bruggmann R."/>
            <person name="Dubchak I."/>
            <person name="Grimwood J."/>
            <person name="Gundlach H."/>
            <person name="Haberer G."/>
            <person name="Hellsten U."/>
            <person name="Mitros T."/>
            <person name="Poliakov A."/>
            <person name="Schmutz J."/>
            <person name="Spannagl M."/>
            <person name="Tang H."/>
            <person name="Wang X."/>
            <person name="Wicker T."/>
            <person name="Bharti A.K."/>
            <person name="Chapman J."/>
            <person name="Feltus F.A."/>
            <person name="Gowik U."/>
            <person name="Grigoriev I.V."/>
            <person name="Lyons E."/>
            <person name="Maher C.A."/>
            <person name="Martis M."/>
            <person name="Narechania A."/>
            <person name="Otillar R.P."/>
            <person name="Penning B.W."/>
            <person name="Salamov A.A."/>
            <person name="Wang Y."/>
            <person name="Zhang L."/>
            <person name="Carpita N.C."/>
            <person name="Freeling M."/>
            <person name="Gingle A.R."/>
            <person name="Hash C.T."/>
            <person name="Keller B."/>
            <person name="Klein P."/>
            <person name="Kresovich S."/>
            <person name="McCann M.C."/>
            <person name="Ming R."/>
            <person name="Peterson D.G."/>
            <person name="Mehboob-ur-Rahman"/>
            <person name="Ware D."/>
            <person name="Westhoff P."/>
            <person name="Mayer K.F."/>
            <person name="Messing J."/>
            <person name="Rokhsar D.S."/>
        </authorList>
    </citation>
    <scope>NUCLEOTIDE SEQUENCE [LARGE SCALE GENOMIC DNA]</scope>
    <source>
        <strain evidence="2">cv. BTx623</strain>
    </source>
</reference>
<dbReference type="Proteomes" id="UP000000768">
    <property type="component" value="Chromosome 10"/>
</dbReference>
<accession>A0A1W0VTB4</accession>
<dbReference type="EMBL" id="CM000769">
    <property type="protein sequence ID" value="OQU76533.1"/>
    <property type="molecule type" value="Genomic_DNA"/>
</dbReference>